<comment type="caution">
    <text evidence="2">The sequence shown here is derived from an EMBL/GenBank/DDBJ whole genome shotgun (WGS) entry which is preliminary data.</text>
</comment>
<dbReference type="RefSeq" id="WP_138602679.1">
    <property type="nucleotide sequence ID" value="NZ_VCIA01000001.1"/>
</dbReference>
<keyword evidence="1" id="KW-0732">Signal</keyword>
<dbReference type="OrthoDB" id="1706086at2"/>
<organism evidence="2 3">
    <name type="scientific">Lentibacillus cibarius</name>
    <dbReference type="NCBI Taxonomy" id="2583219"/>
    <lineage>
        <taxon>Bacteria</taxon>
        <taxon>Bacillati</taxon>
        <taxon>Bacillota</taxon>
        <taxon>Bacilli</taxon>
        <taxon>Bacillales</taxon>
        <taxon>Bacillaceae</taxon>
        <taxon>Lentibacillus</taxon>
    </lineage>
</organism>
<reference evidence="2 3" key="1">
    <citation type="submission" date="2019-05" db="EMBL/GenBank/DDBJ databases">
        <title>Genomic analysis of Lentibacillus sp. NKC220-2.</title>
        <authorList>
            <person name="Oh Y.J."/>
        </authorList>
    </citation>
    <scope>NUCLEOTIDE SEQUENCE [LARGE SCALE GENOMIC DNA]</scope>
    <source>
        <strain evidence="2 3">NKC220-2</strain>
    </source>
</reference>
<dbReference type="InterPro" id="IPR014755">
    <property type="entry name" value="Cu-Rt/internalin_Ig-like"/>
</dbReference>
<evidence type="ECO:0000313" key="2">
    <source>
        <dbReference type="EMBL" id="TMN21862.1"/>
    </source>
</evidence>
<evidence type="ECO:0000256" key="1">
    <source>
        <dbReference type="ARBA" id="ARBA00022729"/>
    </source>
</evidence>
<name>A0A5S3QIW1_9BACI</name>
<accession>A0A5S3QIW1</accession>
<gene>
    <name evidence="2" type="ORF">FFL34_06840</name>
</gene>
<protein>
    <submittedName>
        <fullName evidence="2">Uncharacterized protein</fullName>
    </submittedName>
</protein>
<dbReference type="Gene3D" id="2.60.40.1220">
    <property type="match status" value="1"/>
</dbReference>
<evidence type="ECO:0000313" key="3">
    <source>
        <dbReference type="Proteomes" id="UP000306980"/>
    </source>
</evidence>
<dbReference type="Proteomes" id="UP000306980">
    <property type="component" value="Unassembled WGS sequence"/>
</dbReference>
<dbReference type="AlphaFoldDB" id="A0A5S3QIW1"/>
<sequence>MEAAKNGSSVLVEFDKFDGNKATVVRTNDAEFAEGDYVLTISGLGDEDLTGEVTVEDRAVSEAVITNESLLDGTAKAKVGFELKDQYGDKVEFDNNDVTVSAFNKTQNKDVTIEYNSTDGFYVDTASDEDAFEKGDIVNVSLVDDETGLSASKGLEVVAGAQLDSITLGDVQLPEDKTLLTQDLEDVTVPYTAYDQYGNETELVKGDNVKVIVSDESILNPANVTFEKNSDGETYINVDSFEKAGKTNVILLNKVTGETTNLSLEVNEKAGVPYSVKLAEGSVDIPANVGQKVIDLEVTDKYGNKVEPKDYVGVAHTIAISNEDVVNKTNTKIEKDPTSENYGKLVVESKGTSEKGNTARITLTLNATGESAVLDVTVAEEATPFDLTVSDDSKHASSIVETGSTTVDFDVFDQYNNKLSSTPSGYTVDYKLSETDQSEFVSLSDEDNNLESAEVTVNGLAAGSATLVANLKDGSGEVVDTVEVPFTVVANSSEKFTYEVEDIPTLYKHGTDVASKTDQTLADGETGDNTYAKEIKVNAVDSDGSVVSIPASSIINVTESSDYVDVHKHSSNGKWYVAGSVDTDSDITEDQTVTLTLNVQTDEGTKTITKDVVVSAEDAEVVEFKGMDKAIASADTAKEKTSITSTDYVDTIDFSDAGLYLWTVDQFGVKANFDVTNADVVSATGFDGIKYTTDDTFTAGTDTVTVNDGTGDTVAEADSNYRLTLIENGVALDLGVNVTKSKAETVAPTVVSASQVDATHIKVTLSENIESSSIIADGTGFNVEDSATTPVNYNISAAAAGDNSDEIILTVEDYSGATGDIKVKFSTQLDKYEDAAGNDTATESTGVTFTPSF</sequence>
<dbReference type="EMBL" id="VCIA01000001">
    <property type="protein sequence ID" value="TMN21862.1"/>
    <property type="molecule type" value="Genomic_DNA"/>
</dbReference>
<proteinExistence type="predicted"/>